<evidence type="ECO:0000313" key="2">
    <source>
        <dbReference type="EMBL" id="KAF6834013.1"/>
    </source>
</evidence>
<dbReference type="OrthoDB" id="4267316at2759"/>
<reference evidence="2" key="1">
    <citation type="journal article" date="2020" name="Phytopathology">
        <title>Genome Sequence Resources of Colletotrichum truncatum, C. plurivorum, C. musicola, and C. sojae: Four Species Pathogenic to Soybean (Glycine max).</title>
        <authorList>
            <person name="Rogerio F."/>
            <person name="Boufleur T.R."/>
            <person name="Ciampi-Guillardi M."/>
            <person name="Sukno S.A."/>
            <person name="Thon M.R."/>
            <person name="Massola Junior N.S."/>
            <person name="Baroncelli R."/>
        </authorList>
    </citation>
    <scope>NUCLEOTIDE SEQUENCE</scope>
    <source>
        <strain evidence="2">LFN0074</strain>
    </source>
</reference>
<dbReference type="Proteomes" id="UP000639643">
    <property type="component" value="Unassembled WGS sequence"/>
</dbReference>
<feature type="region of interest" description="Disordered" evidence="1">
    <location>
        <begin position="1"/>
        <end position="27"/>
    </location>
</feature>
<accession>A0A8H6KML0</accession>
<comment type="caution">
    <text evidence="2">The sequence shown here is derived from an EMBL/GenBank/DDBJ whole genome shotgun (WGS) entry which is preliminary data.</text>
</comment>
<dbReference type="EMBL" id="WIGM01000204">
    <property type="protein sequence ID" value="KAF6834013.1"/>
    <property type="molecule type" value="Genomic_DNA"/>
</dbReference>
<proteinExistence type="predicted"/>
<feature type="compositionally biased region" description="Low complexity" evidence="1">
    <location>
        <begin position="1"/>
        <end position="18"/>
    </location>
</feature>
<evidence type="ECO:0000313" key="3">
    <source>
        <dbReference type="Proteomes" id="UP000639643"/>
    </source>
</evidence>
<keyword evidence="3" id="KW-1185">Reference proteome</keyword>
<evidence type="ECO:0000256" key="1">
    <source>
        <dbReference type="SAM" id="MobiDB-lite"/>
    </source>
</evidence>
<protein>
    <submittedName>
        <fullName evidence="2">Uncharacterized protein</fullName>
    </submittedName>
</protein>
<name>A0A8H6KML0_9PEZI</name>
<sequence length="212" mass="23559">MPPGGKSPSGGKTPSVGKMPSGGGEDNVRVYDDFIEKDFEQYRPNQQLNKGAHITLTVLESLSGGSQEGQQVLLCKTPLLSRQLPLPIVVNRVVVKIFDPMFYSWVYNPVGPPWNEATLAADLAFTREAAAYDKFQEKGLLGKPHLAPGYLGAFTVQLKMFNPQVRVEQRTRYVGAIILEYVEGHRMSDLCDIDVEVYLIPKMPLDFCDGLR</sequence>
<gene>
    <name evidence="2" type="ORF">CMUS01_06329</name>
</gene>
<organism evidence="2 3">
    <name type="scientific">Colletotrichum musicola</name>
    <dbReference type="NCBI Taxonomy" id="2175873"/>
    <lineage>
        <taxon>Eukaryota</taxon>
        <taxon>Fungi</taxon>
        <taxon>Dikarya</taxon>
        <taxon>Ascomycota</taxon>
        <taxon>Pezizomycotina</taxon>
        <taxon>Sordariomycetes</taxon>
        <taxon>Hypocreomycetidae</taxon>
        <taxon>Glomerellales</taxon>
        <taxon>Glomerellaceae</taxon>
        <taxon>Colletotrichum</taxon>
        <taxon>Colletotrichum orchidearum species complex</taxon>
    </lineage>
</organism>
<dbReference type="AlphaFoldDB" id="A0A8H6KML0"/>